<keyword evidence="8" id="KW-0786">Thiamine pyrophosphate</keyword>
<dbReference type="Proteomes" id="UP001167160">
    <property type="component" value="Unassembled WGS sequence"/>
</dbReference>
<keyword evidence="15" id="KW-1185">Reference proteome</keyword>
<dbReference type="Pfam" id="PF16870">
    <property type="entry name" value="OxoGdeHyase_C"/>
    <property type="match status" value="1"/>
</dbReference>
<evidence type="ECO:0000256" key="8">
    <source>
        <dbReference type="ARBA" id="ARBA00023052"/>
    </source>
</evidence>
<dbReference type="RefSeq" id="WP_251408340.1">
    <property type="nucleotide sequence ID" value="NZ_JAMQGM010000002.1"/>
</dbReference>
<comment type="catalytic activity">
    <reaction evidence="11">
        <text>N(6)-[(R)-dihydrolipoyl]-L-lysyl-[protein] + succinyl-CoA = N(6)-[(R)-S(8)-succinyldihydrolipoyl]-L-lysyl-[protein] + CoA</text>
        <dbReference type="Rhea" id="RHEA:15213"/>
        <dbReference type="Rhea" id="RHEA-COMP:10475"/>
        <dbReference type="Rhea" id="RHEA-COMP:20092"/>
        <dbReference type="ChEBI" id="CHEBI:57287"/>
        <dbReference type="ChEBI" id="CHEBI:57292"/>
        <dbReference type="ChEBI" id="CHEBI:83100"/>
        <dbReference type="ChEBI" id="CHEBI:83120"/>
        <dbReference type="EC" id="2.3.1.61"/>
    </reaction>
</comment>
<evidence type="ECO:0000256" key="1">
    <source>
        <dbReference type="ARBA" id="ARBA00001946"/>
    </source>
</evidence>
<dbReference type="InterPro" id="IPR001017">
    <property type="entry name" value="DH_E1"/>
</dbReference>
<evidence type="ECO:0000256" key="12">
    <source>
        <dbReference type="SAM" id="MobiDB-lite"/>
    </source>
</evidence>
<dbReference type="Pfam" id="PF02779">
    <property type="entry name" value="Transket_pyr"/>
    <property type="match status" value="1"/>
</dbReference>
<evidence type="ECO:0000256" key="11">
    <source>
        <dbReference type="ARBA" id="ARBA00052761"/>
    </source>
</evidence>
<evidence type="ECO:0000256" key="10">
    <source>
        <dbReference type="ARBA" id="ARBA00051911"/>
    </source>
</evidence>
<feature type="compositionally biased region" description="Low complexity" evidence="12">
    <location>
        <begin position="66"/>
        <end position="85"/>
    </location>
</feature>
<comment type="caution">
    <text evidence="14">The sequence shown here is derived from an EMBL/GenBank/DDBJ whole genome shotgun (WGS) entry which is preliminary data.</text>
</comment>
<dbReference type="InterPro" id="IPR042179">
    <property type="entry name" value="KGD_C_sf"/>
</dbReference>
<feature type="region of interest" description="Disordered" evidence="12">
    <location>
        <begin position="58"/>
        <end position="136"/>
    </location>
</feature>
<comment type="cofactor">
    <cofactor evidence="2">
        <name>thiamine diphosphate</name>
        <dbReference type="ChEBI" id="CHEBI:58937"/>
    </cofactor>
</comment>
<dbReference type="Pfam" id="PF16078">
    <property type="entry name" value="2-oxogl_dehyd_N"/>
    <property type="match status" value="1"/>
</dbReference>
<comment type="cofactor">
    <cofactor evidence="1">
        <name>Mg(2+)</name>
        <dbReference type="ChEBI" id="CHEBI:18420"/>
    </cofactor>
</comment>
<feature type="compositionally biased region" description="Low complexity" evidence="12">
    <location>
        <begin position="122"/>
        <end position="136"/>
    </location>
</feature>
<evidence type="ECO:0000313" key="14">
    <source>
        <dbReference type="EMBL" id="MCM2576084.1"/>
    </source>
</evidence>
<evidence type="ECO:0000256" key="4">
    <source>
        <dbReference type="ARBA" id="ARBA00022532"/>
    </source>
</evidence>
<feature type="compositionally biased region" description="Polar residues" evidence="12">
    <location>
        <begin position="1"/>
        <end position="18"/>
    </location>
</feature>
<keyword evidence="5" id="KW-0479">Metal-binding</keyword>
<evidence type="ECO:0000256" key="3">
    <source>
        <dbReference type="ARBA" id="ARBA00004813"/>
    </source>
</evidence>
<dbReference type="InterPro" id="IPR011603">
    <property type="entry name" value="2oxoglutarate_DH_E1"/>
</dbReference>
<dbReference type="SUPFAM" id="SSF52518">
    <property type="entry name" value="Thiamin diphosphate-binding fold (THDP-binding)"/>
    <property type="match status" value="2"/>
</dbReference>
<evidence type="ECO:0000256" key="2">
    <source>
        <dbReference type="ARBA" id="ARBA00001964"/>
    </source>
</evidence>
<dbReference type="SUPFAM" id="SSF52777">
    <property type="entry name" value="CoA-dependent acyltransferases"/>
    <property type="match status" value="1"/>
</dbReference>
<evidence type="ECO:0000313" key="15">
    <source>
        <dbReference type="Proteomes" id="UP001167160"/>
    </source>
</evidence>
<gene>
    <name evidence="14" type="ORF">M1E25_01735</name>
</gene>
<dbReference type="GO" id="GO:0008683">
    <property type="term" value="F:2-oxoglutarate decarboxylase activity"/>
    <property type="evidence" value="ECO:0007669"/>
    <property type="project" value="UniProtKB-EC"/>
</dbReference>
<evidence type="ECO:0000256" key="6">
    <source>
        <dbReference type="ARBA" id="ARBA00022842"/>
    </source>
</evidence>
<sequence length="1258" mass="138610">MSPQSPKTSSITTDQDGQGKSPAAAFGPNEWLVDEIYQQYLQDPNSVDRAWWDFFADYKPGSDAGSAAAPSAEAPAEQPKQAAPAAPAPAPAPEQPAKSQAAPARTVPAPAAKPKAEPAPKPAAKAAKAAAPAEAAGGPEMVTLRGPSAAVAKNMNASLELPTATSVRAVPVKLLFDNRIVINNHLKRARGGKVSFTHLIGYAMVQALKAMPSMNHSFQERDGKPTLVKPEHVNLGLAIDLVKPNGDRQLVVAAIKKAETLNFFEFWQAYEDIVRRARANKLTMEDFTGVTASLTNPGGIGTVHSVPRLMPGQGLIVGVGAMDYPAEFQGTSQDTLNRLGVSKVMTLTSTYDHRVIQGAASGEFLRIMNQLLLGENEFYDDVFKSLRIPYEPVRWFRDIDAGHDDDVNKAARVFELIHSYRVRGHVMADTDPLEYKQRKHPDLDITEHGLTLWDLEREFAVGGFSGKSMMKLRDILGVLRDSYCRTTGIEFMHIQDPKQRKWIQDRVERSHSKPEREEQLRILRRLNAAEAFETFLQTKYVGQKRFSLEGGESVIPLLDAVLDSAAESRLDEVVIGMAHRGRLNVLANIVGKSYAQIFREFEGNLDPKSMHGSGDVKYHLGAEGTFTGLDGEEIKVSLAANPSHLEAVDPIVEGIARAKQDIIGKAGTDFTVLPVQLHGDAAFAGQGVVAETLNMSQLRGYRTGGTVHIVINNQVGFTAAPESARSSMYATDVARMIEAPIFHVNGDDPEAVVRVARLAFEFRQAFNKDVVIDLICYRRRGHNESDNPGFTQPLMYDLIDKKRSVRKLYTESLIGRGDITLEEAEQALQDYQGQLEKVFTAVREATSHPAPAEVPEPKQEFPVALETQISQEVVKRIAESQVNVPDRVTVHPRLLPQLQRRAAMVEDGTIDWGMGETLAIGSLLMEGTPVRLSGQDSRRGTFGQRHAVLVDRETGDDYTPLLYLSDEQARYNVYDSLLSEYAAMGFEYGYSLARPNALVMWEAQFGDFVNGAQTVVDEFISSAEQKWGQTSGVTLLLPHGYEGQGPDHSSARIERFLQVCAQNNMTVAMPTLPSNYFHLLRWQVHNPHHKPLVVFTPKSMLRLKAAASKAEEFTTGGFRPVIGDDTVRPEDVRKVVFCSGKVYYDLAAEREKRGATDTALIRIERLYPLPGAEIQAELAKFTKAQKYVWAQEEPANQGAWPFIALNLIDHLDLVLGAAPDNADRLRRVSRPSSSSPAVGSAKRHQVEQQTLVAEVFDL</sequence>
<feature type="compositionally biased region" description="Low complexity" evidence="12">
    <location>
        <begin position="95"/>
        <end position="113"/>
    </location>
</feature>
<dbReference type="PANTHER" id="PTHR23152">
    <property type="entry name" value="2-OXOGLUTARATE DEHYDROGENASE"/>
    <property type="match status" value="1"/>
</dbReference>
<dbReference type="CDD" id="cd02016">
    <property type="entry name" value="TPP_E1_OGDC_like"/>
    <property type="match status" value="1"/>
</dbReference>
<dbReference type="SMART" id="SM00861">
    <property type="entry name" value="Transket_pyr"/>
    <property type="match status" value="1"/>
</dbReference>
<evidence type="ECO:0000256" key="5">
    <source>
        <dbReference type="ARBA" id="ARBA00022723"/>
    </source>
</evidence>
<accession>A0ABT0X0J4</accession>
<dbReference type="EMBL" id="JAMQGM010000002">
    <property type="protein sequence ID" value="MCM2576084.1"/>
    <property type="molecule type" value="Genomic_DNA"/>
</dbReference>
<dbReference type="InterPro" id="IPR031717">
    <property type="entry name" value="ODO-1/KGD_C"/>
</dbReference>
<dbReference type="InterPro" id="IPR032106">
    <property type="entry name" value="2-oxogl_dehyd_N"/>
</dbReference>
<keyword evidence="6" id="KW-0460">Magnesium</keyword>
<dbReference type="PIRSF" id="PIRSF000157">
    <property type="entry name" value="Oxoglu_dh_E1"/>
    <property type="match status" value="1"/>
</dbReference>
<dbReference type="Pfam" id="PF00676">
    <property type="entry name" value="E1_dh"/>
    <property type="match status" value="1"/>
</dbReference>
<dbReference type="Gene3D" id="3.40.50.12470">
    <property type="match status" value="1"/>
</dbReference>
<evidence type="ECO:0000256" key="9">
    <source>
        <dbReference type="ARBA" id="ARBA00023268"/>
    </source>
</evidence>
<reference evidence="14" key="1">
    <citation type="journal article" date="2023" name="Int. J. Syst. Evol. Microbiol.">
        <title>Streptomyces meridianus sp. nov. isolated from brackish water of the Tagus estuary in Alcochete, Portugal.</title>
        <authorList>
            <person name="Santos J.D.N."/>
            <person name="Klimek D."/>
            <person name="Calusinska M."/>
            <person name="Lobo Da Cunha A."/>
            <person name="Catita J."/>
            <person name="Goncalves H."/>
            <person name="Gonzalez I."/>
            <person name="Reyes F."/>
            <person name="Lage O.M."/>
        </authorList>
    </citation>
    <scope>NUCLEOTIDE SEQUENCE</scope>
    <source>
        <strain evidence="14">MTZ3.1</strain>
    </source>
</reference>
<dbReference type="Pfam" id="PF00198">
    <property type="entry name" value="2-oxoacid_dh"/>
    <property type="match status" value="1"/>
</dbReference>
<feature type="region of interest" description="Disordered" evidence="12">
    <location>
        <begin position="1225"/>
        <end position="1245"/>
    </location>
</feature>
<feature type="compositionally biased region" description="Low complexity" evidence="12">
    <location>
        <begin position="1230"/>
        <end position="1240"/>
    </location>
</feature>
<proteinExistence type="predicted"/>
<feature type="domain" description="Transketolase-like pyrimidine-binding" evidence="13">
    <location>
        <begin position="910"/>
        <end position="1103"/>
    </location>
</feature>
<dbReference type="NCBIfam" id="TIGR00239">
    <property type="entry name" value="2oxo_dh_E1"/>
    <property type="match status" value="1"/>
</dbReference>
<keyword evidence="7" id="KW-0560">Oxidoreductase</keyword>
<comment type="pathway">
    <text evidence="3">Carbohydrate metabolism; tricarboxylic acid cycle; succinyl-CoA from 2-oxoglutarate (dehydrogenase route): step 1/1.</text>
</comment>
<dbReference type="EC" id="4.1.1.71" evidence="14"/>
<keyword evidence="4" id="KW-0816">Tricarboxylic acid cycle</keyword>
<keyword evidence="14" id="KW-0456">Lyase</keyword>
<keyword evidence="9" id="KW-0511">Multifunctional enzyme</keyword>
<dbReference type="NCBIfam" id="NF006914">
    <property type="entry name" value="PRK09404.1"/>
    <property type="match status" value="1"/>
</dbReference>
<dbReference type="InterPro" id="IPR001078">
    <property type="entry name" value="2-oxoacid_DH_actylTfrase"/>
</dbReference>
<dbReference type="InterPro" id="IPR029061">
    <property type="entry name" value="THDP-binding"/>
</dbReference>
<comment type="catalytic activity">
    <reaction evidence="10">
        <text>N(6)-[(R)-lipoyl]-L-lysyl-[protein] + 2-oxoglutarate + H(+) = N(6)-[(R)-S(8)-succinyldihydrolipoyl]-L-lysyl-[protein] + CO2</text>
        <dbReference type="Rhea" id="RHEA:12188"/>
        <dbReference type="Rhea" id="RHEA-COMP:10474"/>
        <dbReference type="Rhea" id="RHEA-COMP:20092"/>
        <dbReference type="ChEBI" id="CHEBI:15378"/>
        <dbReference type="ChEBI" id="CHEBI:16526"/>
        <dbReference type="ChEBI" id="CHEBI:16810"/>
        <dbReference type="ChEBI" id="CHEBI:83099"/>
        <dbReference type="ChEBI" id="CHEBI:83120"/>
        <dbReference type="EC" id="1.2.4.2"/>
    </reaction>
</comment>
<feature type="region of interest" description="Disordered" evidence="12">
    <location>
        <begin position="1"/>
        <end position="26"/>
    </location>
</feature>
<dbReference type="Gene3D" id="3.40.50.11610">
    <property type="entry name" value="Multifunctional 2-oxoglutarate metabolism enzyme, C-terminal domain"/>
    <property type="match status" value="1"/>
</dbReference>
<dbReference type="Gene3D" id="1.10.287.1150">
    <property type="entry name" value="TPP helical domain"/>
    <property type="match status" value="1"/>
</dbReference>
<dbReference type="PANTHER" id="PTHR23152:SF4">
    <property type="entry name" value="2-OXOADIPATE DEHYDROGENASE COMPLEX COMPONENT E1"/>
    <property type="match status" value="1"/>
</dbReference>
<name>A0ABT0X0J4_9ACTN</name>
<dbReference type="NCBIfam" id="NF008907">
    <property type="entry name" value="PRK12270.1"/>
    <property type="match status" value="1"/>
</dbReference>
<organism evidence="14 15">
    <name type="scientific">Streptomyces meridianus</name>
    <dbReference type="NCBI Taxonomy" id="2938945"/>
    <lineage>
        <taxon>Bacteria</taxon>
        <taxon>Bacillati</taxon>
        <taxon>Actinomycetota</taxon>
        <taxon>Actinomycetes</taxon>
        <taxon>Kitasatosporales</taxon>
        <taxon>Streptomycetaceae</taxon>
        <taxon>Streptomyces</taxon>
    </lineage>
</organism>
<protein>
    <submittedName>
        <fullName evidence="14">Multifunctional oxoglutarate decarboxylase/oxoglutarate dehydrogenase thiamine pyrophosphate-binding subunit/dihydrolipoyllysine-residue succinyltransferase subunit</fullName>
        <ecNumber evidence="14">4.1.1.71</ecNumber>
    </submittedName>
</protein>
<evidence type="ECO:0000259" key="13">
    <source>
        <dbReference type="SMART" id="SM00861"/>
    </source>
</evidence>
<dbReference type="InterPro" id="IPR023213">
    <property type="entry name" value="CAT-like_dom_sf"/>
</dbReference>
<dbReference type="InterPro" id="IPR005475">
    <property type="entry name" value="Transketolase-like_Pyr-bd"/>
</dbReference>
<evidence type="ECO:0000256" key="7">
    <source>
        <dbReference type="ARBA" id="ARBA00023002"/>
    </source>
</evidence>
<dbReference type="Gene3D" id="3.30.559.10">
    <property type="entry name" value="Chloramphenicol acetyltransferase-like domain"/>
    <property type="match status" value="1"/>
</dbReference>
<dbReference type="Gene3D" id="3.40.50.970">
    <property type="match status" value="1"/>
</dbReference>